<evidence type="ECO:0000313" key="1">
    <source>
        <dbReference type="EMBL" id="EMD41867.1"/>
    </source>
</evidence>
<dbReference type="STRING" id="914234.M2RTT9"/>
<organism evidence="1 2">
    <name type="scientific">Ceriporiopsis subvermispora (strain B)</name>
    <name type="common">White-rot fungus</name>
    <name type="synonym">Gelatoporia subvermispora</name>
    <dbReference type="NCBI Taxonomy" id="914234"/>
    <lineage>
        <taxon>Eukaryota</taxon>
        <taxon>Fungi</taxon>
        <taxon>Dikarya</taxon>
        <taxon>Basidiomycota</taxon>
        <taxon>Agaricomycotina</taxon>
        <taxon>Agaricomycetes</taxon>
        <taxon>Polyporales</taxon>
        <taxon>Gelatoporiaceae</taxon>
        <taxon>Gelatoporia</taxon>
    </lineage>
</organism>
<reference evidence="1 2" key="1">
    <citation type="journal article" date="2012" name="Proc. Natl. Acad. Sci. U.S.A.">
        <title>Comparative genomics of Ceriporiopsis subvermispora and Phanerochaete chrysosporium provide insight into selective ligninolysis.</title>
        <authorList>
            <person name="Fernandez-Fueyo E."/>
            <person name="Ruiz-Duenas F.J."/>
            <person name="Ferreira P."/>
            <person name="Floudas D."/>
            <person name="Hibbett D.S."/>
            <person name="Canessa P."/>
            <person name="Larrondo L.F."/>
            <person name="James T.Y."/>
            <person name="Seelenfreund D."/>
            <person name="Lobos S."/>
            <person name="Polanco R."/>
            <person name="Tello M."/>
            <person name="Honda Y."/>
            <person name="Watanabe T."/>
            <person name="Watanabe T."/>
            <person name="Ryu J.S."/>
            <person name="Kubicek C.P."/>
            <person name="Schmoll M."/>
            <person name="Gaskell J."/>
            <person name="Hammel K.E."/>
            <person name="St John F.J."/>
            <person name="Vanden Wymelenberg A."/>
            <person name="Sabat G."/>
            <person name="Splinter BonDurant S."/>
            <person name="Syed K."/>
            <person name="Yadav J.S."/>
            <person name="Doddapaneni H."/>
            <person name="Subramanian V."/>
            <person name="Lavin J.L."/>
            <person name="Oguiza J.A."/>
            <person name="Perez G."/>
            <person name="Pisabarro A.G."/>
            <person name="Ramirez L."/>
            <person name="Santoyo F."/>
            <person name="Master E."/>
            <person name="Coutinho P.M."/>
            <person name="Henrissat B."/>
            <person name="Lombard V."/>
            <person name="Magnuson J.K."/>
            <person name="Kuees U."/>
            <person name="Hori C."/>
            <person name="Igarashi K."/>
            <person name="Samejima M."/>
            <person name="Held B.W."/>
            <person name="Barry K.W."/>
            <person name="LaButti K.M."/>
            <person name="Lapidus A."/>
            <person name="Lindquist E.A."/>
            <person name="Lucas S.M."/>
            <person name="Riley R."/>
            <person name="Salamov A.A."/>
            <person name="Hoffmeister D."/>
            <person name="Schwenk D."/>
            <person name="Hadar Y."/>
            <person name="Yarden O."/>
            <person name="de Vries R.P."/>
            <person name="Wiebenga A."/>
            <person name="Stenlid J."/>
            <person name="Eastwood D."/>
            <person name="Grigoriev I.V."/>
            <person name="Berka R.M."/>
            <person name="Blanchette R.A."/>
            <person name="Kersten P."/>
            <person name="Martinez A.T."/>
            <person name="Vicuna R."/>
            <person name="Cullen D."/>
        </authorList>
    </citation>
    <scope>NUCLEOTIDE SEQUENCE [LARGE SCALE GENOMIC DNA]</scope>
    <source>
        <strain evidence="1 2">B</strain>
    </source>
</reference>
<gene>
    <name evidence="1" type="ORF">CERSUDRAFT_147248</name>
</gene>
<evidence type="ECO:0008006" key="3">
    <source>
        <dbReference type="Google" id="ProtNLM"/>
    </source>
</evidence>
<name>M2RTT9_CERS8</name>
<evidence type="ECO:0000313" key="2">
    <source>
        <dbReference type="Proteomes" id="UP000016930"/>
    </source>
</evidence>
<keyword evidence="2" id="KW-1185">Reference proteome</keyword>
<dbReference type="Proteomes" id="UP000016930">
    <property type="component" value="Unassembled WGS sequence"/>
</dbReference>
<dbReference type="Gene3D" id="3.80.10.10">
    <property type="entry name" value="Ribonuclease Inhibitor"/>
    <property type="match status" value="1"/>
</dbReference>
<sequence>MMREASLGTVPVLLSPRPLARCPGAFPLIPLLLPHPSPKSLPLDVWSTVLAHILRILEAEHNTYNESRKTLEWKLGLLLVCKDWKAIASPLFYAHVCIATMSALEKLAHCLQSAEQKWDSLRRIPYSTPGRWIRTFDLSSLSVNTEPESYYADALLTILFPLLPFMSRCDMTPSLSLSGRAIGSLTYRDGAANLHSLRGIKKSFSSTSDEQPLIELLHNCVNLEELEIVGTGLDMVESWLEHAQEHNLDGPRLLPLIRLRKLVLLSIPCSNLMYLLLRSPLPALRHLTVTPYDDSVIPASLIPQFIEVHGQSLTSLHLFTLNTWPTIMFPSPTTILTVCPNLYHLSLEKPLPVLVPTREPHPLKILSVPRPDAQFFPVLNALLPKLPGLKLIHARDVRWLRGGVSPYARTAGVQGDMMVWKRRLSRRGIDVVDAEWKSWQE</sequence>
<accession>M2RTT9</accession>
<dbReference type="InterPro" id="IPR032675">
    <property type="entry name" value="LRR_dom_sf"/>
</dbReference>
<dbReference type="EMBL" id="KB445791">
    <property type="protein sequence ID" value="EMD41867.1"/>
    <property type="molecule type" value="Genomic_DNA"/>
</dbReference>
<dbReference type="OrthoDB" id="2595178at2759"/>
<dbReference type="SUPFAM" id="SSF52047">
    <property type="entry name" value="RNI-like"/>
    <property type="match status" value="1"/>
</dbReference>
<proteinExistence type="predicted"/>
<dbReference type="HOGENOM" id="CLU_035065_0_0_1"/>
<dbReference type="AlphaFoldDB" id="M2RTT9"/>
<protein>
    <recommendedName>
        <fullName evidence="3">F-box domain-containing protein</fullName>
    </recommendedName>
</protein>